<evidence type="ECO:0000313" key="1">
    <source>
        <dbReference type="EMBL" id="QDI74023.1"/>
    </source>
</evidence>
<protein>
    <submittedName>
        <fullName evidence="1">Uncharacterized protein</fullName>
    </submittedName>
</protein>
<name>A0A514K313_9VIRU</name>
<sequence>MISDKPYISESAKINSKIAGECQDKTKIVFFYWLGYFNGQSSIFEQEENKK</sequence>
<accession>A0A514K313</accession>
<reference evidence="1" key="1">
    <citation type="submission" date="2019-02" db="EMBL/GenBank/DDBJ databases">
        <title>Spindle-shaped viruses infect a marine ammonia-oxidizing thaumarchaeon.</title>
        <authorList>
            <person name="Kim J.-G."/>
            <person name="Kim S.-J."/>
            <person name="Rhee S.-K."/>
        </authorList>
    </citation>
    <scope>NUCLEOTIDE SEQUENCE [LARGE SCALE GENOMIC DNA]</scope>
    <source>
        <strain evidence="1">NSV2</strain>
    </source>
</reference>
<dbReference type="KEGG" id="vg:80402643"/>
<organism evidence="1">
    <name type="scientific">Nitrosopumilus spindle-shaped virus 1</name>
    <dbReference type="NCBI Taxonomy" id="2848002"/>
    <lineage>
        <taxon>Viruses</taxon>
        <taxon>Viruses incertae sedis</taxon>
        <taxon>Thaspiviridae</taxon>
        <taxon>Nitmarvirus</taxon>
        <taxon>Nitmarvirus maris</taxon>
        <taxon>Nitmarvirus NSV1</taxon>
    </lineage>
</organism>
<dbReference type="EMBL" id="MK570055">
    <property type="protein sequence ID" value="QDI74023.1"/>
    <property type="molecule type" value="Genomic_DNA"/>
</dbReference>
<proteinExistence type="predicted"/>